<organism evidence="1 2">
    <name type="scientific">Protopolystoma xenopodis</name>
    <dbReference type="NCBI Taxonomy" id="117903"/>
    <lineage>
        <taxon>Eukaryota</taxon>
        <taxon>Metazoa</taxon>
        <taxon>Spiralia</taxon>
        <taxon>Lophotrochozoa</taxon>
        <taxon>Platyhelminthes</taxon>
        <taxon>Monogenea</taxon>
        <taxon>Polyopisthocotylea</taxon>
        <taxon>Polystomatidea</taxon>
        <taxon>Polystomatidae</taxon>
        <taxon>Protopolystoma</taxon>
    </lineage>
</organism>
<sequence length="117" mass="12360">MLGIFPLVSQGRGFGLGGSIPDTRACAIAQVSLARDFAGANLFPAHGICLLPFSFSAKPEDFFIAPVQGAAPSRTTAVAHPRADLPDFTTDCPAAAGIVEDCLHFFIPVKPFPYYYG</sequence>
<name>A0A448X702_9PLAT</name>
<evidence type="ECO:0000313" key="2">
    <source>
        <dbReference type="Proteomes" id="UP000784294"/>
    </source>
</evidence>
<reference evidence="1" key="1">
    <citation type="submission" date="2018-11" db="EMBL/GenBank/DDBJ databases">
        <authorList>
            <consortium name="Pathogen Informatics"/>
        </authorList>
    </citation>
    <scope>NUCLEOTIDE SEQUENCE</scope>
</reference>
<dbReference type="AlphaFoldDB" id="A0A448X702"/>
<comment type="caution">
    <text evidence="1">The sequence shown here is derived from an EMBL/GenBank/DDBJ whole genome shotgun (WGS) entry which is preliminary data.</text>
</comment>
<protein>
    <submittedName>
        <fullName evidence="1">Uncharacterized protein</fullName>
    </submittedName>
</protein>
<accession>A0A448X702</accession>
<evidence type="ECO:0000313" key="1">
    <source>
        <dbReference type="EMBL" id="VEL29614.1"/>
    </source>
</evidence>
<dbReference type="EMBL" id="CAAALY010104734">
    <property type="protein sequence ID" value="VEL29614.1"/>
    <property type="molecule type" value="Genomic_DNA"/>
</dbReference>
<gene>
    <name evidence="1" type="ORF">PXEA_LOCUS23054</name>
</gene>
<proteinExistence type="predicted"/>
<keyword evidence="2" id="KW-1185">Reference proteome</keyword>
<dbReference type="Proteomes" id="UP000784294">
    <property type="component" value="Unassembled WGS sequence"/>
</dbReference>